<dbReference type="SUPFAM" id="SSF53474">
    <property type="entry name" value="alpha/beta-Hydrolases"/>
    <property type="match status" value="1"/>
</dbReference>
<dbReference type="GO" id="GO:0016020">
    <property type="term" value="C:membrane"/>
    <property type="evidence" value="ECO:0007669"/>
    <property type="project" value="TreeGrafter"/>
</dbReference>
<organism evidence="2 3">
    <name type="scientific">Candidatus Liptonbacteria bacterium RIFOXYB1_FULL_36_10</name>
    <dbReference type="NCBI Taxonomy" id="1798654"/>
    <lineage>
        <taxon>Bacteria</taxon>
        <taxon>Candidatus Liptoniibacteriota</taxon>
    </lineage>
</organism>
<proteinExistence type="predicted"/>
<dbReference type="Pfam" id="PF00561">
    <property type="entry name" value="Abhydrolase_1"/>
    <property type="match status" value="2"/>
</dbReference>
<evidence type="ECO:0000313" key="2">
    <source>
        <dbReference type="EMBL" id="OGZ03163.1"/>
    </source>
</evidence>
<comment type="caution">
    <text evidence="2">The sequence shown here is derived from an EMBL/GenBank/DDBJ whole genome shotgun (WGS) entry which is preliminary data.</text>
</comment>
<evidence type="ECO:0000259" key="1">
    <source>
        <dbReference type="Pfam" id="PF00561"/>
    </source>
</evidence>
<accession>A0A1G2CP55</accession>
<sequence length="255" mass="28704">MKESEILLENLIIHYYFSGPPEKNTPLIILLHGWGAESSLWRNFMEKLSLNGFTSYALDFPGFGKSSLPPKDFSLKDFAAIVKSFSTRLGLSEIILIGHSFGGRVAIKFASQNPTLIKKLVLIDSAGVRTNSSLKRASSFFAKSAKIFFLLPFLKPLKIFLYRLIGAEDYLSNPALKDIFSRVVEEDLRDLMTAIKQPALIIWGEKDEVTPLSFAKIMEERIQNSRLEVLTGAGHYSFLDKPEEFTKTAINFLKS</sequence>
<dbReference type="Proteomes" id="UP000178599">
    <property type="component" value="Unassembled WGS sequence"/>
</dbReference>
<feature type="domain" description="AB hydrolase-1" evidence="1">
    <location>
        <begin position="26"/>
        <end position="143"/>
    </location>
</feature>
<feature type="domain" description="AB hydrolase-1" evidence="1">
    <location>
        <begin position="186"/>
        <end position="242"/>
    </location>
</feature>
<name>A0A1G2CP55_9BACT</name>
<dbReference type="PRINTS" id="PR00111">
    <property type="entry name" value="ABHYDROLASE"/>
</dbReference>
<dbReference type="InterPro" id="IPR050266">
    <property type="entry name" value="AB_hydrolase_sf"/>
</dbReference>
<reference evidence="2 3" key="1">
    <citation type="journal article" date="2016" name="Nat. Commun.">
        <title>Thousands of microbial genomes shed light on interconnected biogeochemical processes in an aquifer system.</title>
        <authorList>
            <person name="Anantharaman K."/>
            <person name="Brown C.T."/>
            <person name="Hug L.A."/>
            <person name="Sharon I."/>
            <person name="Castelle C.J."/>
            <person name="Probst A.J."/>
            <person name="Thomas B.C."/>
            <person name="Singh A."/>
            <person name="Wilkins M.J."/>
            <person name="Karaoz U."/>
            <person name="Brodie E.L."/>
            <person name="Williams K.H."/>
            <person name="Hubbard S.S."/>
            <person name="Banfield J.F."/>
        </authorList>
    </citation>
    <scope>NUCLEOTIDE SEQUENCE [LARGE SCALE GENOMIC DNA]</scope>
</reference>
<dbReference type="PANTHER" id="PTHR43798">
    <property type="entry name" value="MONOACYLGLYCEROL LIPASE"/>
    <property type="match status" value="1"/>
</dbReference>
<protein>
    <recommendedName>
        <fullName evidence="1">AB hydrolase-1 domain-containing protein</fullName>
    </recommendedName>
</protein>
<dbReference type="PANTHER" id="PTHR43798:SF33">
    <property type="entry name" value="HYDROLASE, PUTATIVE (AFU_ORTHOLOGUE AFUA_2G14860)-RELATED"/>
    <property type="match status" value="1"/>
</dbReference>
<dbReference type="AlphaFoldDB" id="A0A1G2CP55"/>
<dbReference type="EMBL" id="MHLE01000008">
    <property type="protein sequence ID" value="OGZ03163.1"/>
    <property type="molecule type" value="Genomic_DNA"/>
</dbReference>
<evidence type="ECO:0000313" key="3">
    <source>
        <dbReference type="Proteomes" id="UP000178599"/>
    </source>
</evidence>
<dbReference type="InterPro" id="IPR029058">
    <property type="entry name" value="AB_hydrolase_fold"/>
</dbReference>
<dbReference type="Gene3D" id="3.40.50.1820">
    <property type="entry name" value="alpha/beta hydrolase"/>
    <property type="match status" value="1"/>
</dbReference>
<dbReference type="InterPro" id="IPR000073">
    <property type="entry name" value="AB_hydrolase_1"/>
</dbReference>
<gene>
    <name evidence="2" type="ORF">A2390_01375</name>
</gene>